<gene>
    <name evidence="4" type="ordered locus">HFX_6136</name>
</gene>
<dbReference type="InterPro" id="IPR011674">
    <property type="entry name" value="DUF1616"/>
</dbReference>
<organism evidence="4 5">
    <name type="scientific">Haloferax mediterranei (strain ATCC 33500 / DSM 1411 / JCM 8866 / NBRC 14739 / NCIMB 2177 / R-4)</name>
    <name type="common">Halobacterium mediterranei</name>
    <dbReference type="NCBI Taxonomy" id="523841"/>
    <lineage>
        <taxon>Archaea</taxon>
        <taxon>Methanobacteriati</taxon>
        <taxon>Methanobacteriota</taxon>
        <taxon>Stenosarchaea group</taxon>
        <taxon>Halobacteria</taxon>
        <taxon>Halobacteriales</taxon>
        <taxon>Haloferacaceae</taxon>
        <taxon>Haloferax</taxon>
    </lineage>
</organism>
<reference evidence="4 5" key="1">
    <citation type="journal article" date="2012" name="J. Bacteriol.">
        <title>Complete genome sequence of the metabolically versatile halophilic archaeon Haloferax mediterranei, a poly(3-hydroxybutyrate-co-3-hydroxyvalerate) producer.</title>
        <authorList>
            <person name="Han J."/>
            <person name="Zhang F."/>
            <person name="Hou J."/>
            <person name="Liu X."/>
            <person name="Li M."/>
            <person name="Liu H."/>
            <person name="Cai L."/>
            <person name="Zhang B."/>
            <person name="Chen Y."/>
            <person name="Zhou J."/>
            <person name="Hu S."/>
            <person name="Xiang H."/>
        </authorList>
    </citation>
    <scope>NUCLEOTIDE SEQUENCE [LARGE SCALE GENOMIC DNA]</scope>
    <source>
        <strain evidence="5">ATCC 33500 / DSM 1411 / JCM 8866 / NBRC 14739 / NCIMB 2177 / R-4</strain>
        <plasmid evidence="5">pHM500</plasmid>
    </source>
</reference>
<geneLocation type="plasmid" evidence="4 5">
    <name>pHM500</name>
</geneLocation>
<keyword evidence="2" id="KW-1133">Transmembrane helix</keyword>
<protein>
    <recommendedName>
        <fullName evidence="3">DUF1616 domain-containing protein</fullName>
    </recommendedName>
</protein>
<keyword evidence="2" id="KW-0472">Membrane</keyword>
<sequence length="400" mass="43067">MHTVNPRVMKSSYRRWTLDLLLVVAGAVAALAVILLGVSGSVVRSLFVVPFIVFYPGYALLAAAFPERRSDIESNTMGKDSSLTRPIRHTAGLLYSVRLVLATTSSVAIVSGVGILTNYFGWGFHATITGVGVFVVTILFSALAVARRAMLPEEERSGLPPLRALIGNAKTATSGVRSPLSVQSERSSVSLAVNVLLVVSVVAFLSSVGFAMVETQQPESDFTEVYLVTENGSEYEIGGYPQQLSKGEPTTLTLAIENHEHESKTYTVVTELQRLDRAANEPWVGETVNETQPVANNKTRAGGNNGTLAVANNTRVVEEHELSRVQRSVADNETAYINHDVTPPMSGDSLRLVFFVYEGEPPAEPSRESAYQTVQLVVSVDGGEGDTEPAQPQTNEEASI</sequence>
<evidence type="ECO:0000256" key="2">
    <source>
        <dbReference type="SAM" id="Phobius"/>
    </source>
</evidence>
<keyword evidence="2" id="KW-0812">Transmembrane</keyword>
<feature type="domain" description="DUF1616" evidence="3">
    <location>
        <begin position="24"/>
        <end position="378"/>
    </location>
</feature>
<evidence type="ECO:0000256" key="1">
    <source>
        <dbReference type="SAM" id="MobiDB-lite"/>
    </source>
</evidence>
<feature type="transmembrane region" description="Helical" evidence="2">
    <location>
        <begin position="191"/>
        <end position="213"/>
    </location>
</feature>
<dbReference type="AlphaFoldDB" id="I3RAK1"/>
<keyword evidence="4" id="KW-0614">Plasmid</keyword>
<feature type="transmembrane region" description="Helical" evidence="2">
    <location>
        <begin position="122"/>
        <end position="146"/>
    </location>
</feature>
<dbReference type="KEGG" id="hme:HFX_6136"/>
<dbReference type="EMBL" id="CP001871">
    <property type="protein sequence ID" value="AFK21261.1"/>
    <property type="molecule type" value="Genomic_DNA"/>
</dbReference>
<feature type="transmembrane region" description="Helical" evidence="2">
    <location>
        <begin position="20"/>
        <end position="40"/>
    </location>
</feature>
<name>I3RAK1_HALMT</name>
<accession>I3RAK1</accession>
<feature type="region of interest" description="Disordered" evidence="1">
    <location>
        <begin position="380"/>
        <end position="400"/>
    </location>
</feature>
<evidence type="ECO:0000313" key="5">
    <source>
        <dbReference type="Proteomes" id="UP000006469"/>
    </source>
</evidence>
<dbReference type="Proteomes" id="UP000006469">
    <property type="component" value="Plasmid pHM500"/>
</dbReference>
<feature type="compositionally biased region" description="Polar residues" evidence="1">
    <location>
        <begin position="390"/>
        <end position="400"/>
    </location>
</feature>
<feature type="transmembrane region" description="Helical" evidence="2">
    <location>
        <begin position="93"/>
        <end position="116"/>
    </location>
</feature>
<dbReference type="Pfam" id="PF07760">
    <property type="entry name" value="DUF1616"/>
    <property type="match status" value="1"/>
</dbReference>
<dbReference type="HOGENOM" id="CLU_047794_1_0_2"/>
<feature type="transmembrane region" description="Helical" evidence="2">
    <location>
        <begin position="46"/>
        <end position="65"/>
    </location>
</feature>
<evidence type="ECO:0000259" key="3">
    <source>
        <dbReference type="Pfam" id="PF07760"/>
    </source>
</evidence>
<proteinExistence type="predicted"/>
<evidence type="ECO:0000313" key="4">
    <source>
        <dbReference type="EMBL" id="AFK21261.1"/>
    </source>
</evidence>